<dbReference type="SUPFAM" id="SSF50729">
    <property type="entry name" value="PH domain-like"/>
    <property type="match status" value="1"/>
</dbReference>
<accession>A0AAN8ELA1</accession>
<comment type="similarity">
    <text evidence="2">Belongs to the TFB1 family.</text>
</comment>
<dbReference type="Pfam" id="PF03909">
    <property type="entry name" value="BSD"/>
    <property type="match status" value="2"/>
</dbReference>
<evidence type="ECO:0000256" key="3">
    <source>
        <dbReference type="ARBA" id="ARBA00022737"/>
    </source>
</evidence>
<name>A0AAN8ELA1_9EURO</name>
<dbReference type="Pfam" id="PF08567">
    <property type="entry name" value="PH_TFIIH"/>
    <property type="match status" value="1"/>
</dbReference>
<dbReference type="GO" id="GO:0006351">
    <property type="term" value="P:DNA-templated transcription"/>
    <property type="evidence" value="ECO:0007669"/>
    <property type="project" value="InterPro"/>
</dbReference>
<gene>
    <name evidence="10" type="primary">TFB1</name>
    <name evidence="10" type="ORF">OHC33_000237</name>
</gene>
<dbReference type="InterPro" id="IPR027079">
    <property type="entry name" value="Tfb1/GTF2H1"/>
</dbReference>
<evidence type="ECO:0000259" key="9">
    <source>
        <dbReference type="PROSITE" id="PS50858"/>
    </source>
</evidence>
<evidence type="ECO:0000313" key="11">
    <source>
        <dbReference type="Proteomes" id="UP001316803"/>
    </source>
</evidence>
<organism evidence="10 11">
    <name type="scientific">Knufia fluminis</name>
    <dbReference type="NCBI Taxonomy" id="191047"/>
    <lineage>
        <taxon>Eukaryota</taxon>
        <taxon>Fungi</taxon>
        <taxon>Dikarya</taxon>
        <taxon>Ascomycota</taxon>
        <taxon>Pezizomycotina</taxon>
        <taxon>Eurotiomycetes</taxon>
        <taxon>Chaetothyriomycetidae</taxon>
        <taxon>Chaetothyriales</taxon>
        <taxon>Trichomeriaceae</taxon>
        <taxon>Knufia</taxon>
    </lineage>
</organism>
<reference evidence="10 11" key="1">
    <citation type="submission" date="2022-12" db="EMBL/GenBank/DDBJ databases">
        <title>Genomic features and morphological characterization of a novel Knufia sp. strain isolated from spacecraft assembly facility.</title>
        <authorList>
            <person name="Teixeira M."/>
            <person name="Chander A.M."/>
            <person name="Stajich J.E."/>
            <person name="Venkateswaran K."/>
        </authorList>
    </citation>
    <scope>NUCLEOTIDE SEQUENCE [LARGE SCALE GENOMIC DNA]</scope>
    <source>
        <strain evidence="10 11">FJI-L2-BK-P2</strain>
    </source>
</reference>
<dbReference type="GO" id="GO:0006289">
    <property type="term" value="P:nucleotide-excision repair"/>
    <property type="evidence" value="ECO:0007669"/>
    <property type="project" value="InterPro"/>
</dbReference>
<comment type="caution">
    <text evidence="10">The sequence shown here is derived from an EMBL/GenBank/DDBJ whole genome shotgun (WGS) entry which is preliminary data.</text>
</comment>
<dbReference type="EMBL" id="JAKLMC020000001">
    <property type="protein sequence ID" value="KAK5958394.1"/>
    <property type="molecule type" value="Genomic_DNA"/>
</dbReference>
<feature type="compositionally biased region" description="Basic and acidic residues" evidence="8">
    <location>
        <begin position="312"/>
        <end position="328"/>
    </location>
</feature>
<evidence type="ECO:0000256" key="1">
    <source>
        <dbReference type="ARBA" id="ARBA00004123"/>
    </source>
</evidence>
<evidence type="ECO:0000256" key="2">
    <source>
        <dbReference type="ARBA" id="ARBA00009448"/>
    </source>
</evidence>
<dbReference type="GO" id="GO:0000439">
    <property type="term" value="C:transcription factor TFIIH core complex"/>
    <property type="evidence" value="ECO:0007669"/>
    <property type="project" value="InterPro"/>
</dbReference>
<evidence type="ECO:0000256" key="5">
    <source>
        <dbReference type="ARBA" id="ARBA00023163"/>
    </source>
</evidence>
<keyword evidence="7" id="KW-0175">Coiled coil</keyword>
<feature type="region of interest" description="Disordered" evidence="8">
    <location>
        <begin position="312"/>
        <end position="337"/>
    </location>
</feature>
<keyword evidence="6" id="KW-0539">Nucleus</keyword>
<keyword evidence="11" id="KW-1185">Reference proteome</keyword>
<keyword evidence="5" id="KW-0804">Transcription</keyword>
<evidence type="ECO:0000256" key="6">
    <source>
        <dbReference type="ARBA" id="ARBA00023242"/>
    </source>
</evidence>
<dbReference type="Gene3D" id="2.30.29.30">
    <property type="entry name" value="Pleckstrin-homology domain (PH domain)/Phosphotyrosine-binding domain (PTB)"/>
    <property type="match status" value="1"/>
</dbReference>
<dbReference type="InterPro" id="IPR013876">
    <property type="entry name" value="TFIIH_BTF_p62_N"/>
</dbReference>
<dbReference type="CDD" id="cd13229">
    <property type="entry name" value="PH_TFIIH"/>
    <property type="match status" value="1"/>
</dbReference>
<proteinExistence type="inferred from homology"/>
<feature type="domain" description="BSD" evidence="9">
    <location>
        <begin position="212"/>
        <end position="265"/>
    </location>
</feature>
<sequence length="636" mass="70962">MASLSALTLFKKQEGTLSIAKDKSSVSWAQSGASPTVTLEVAKITNLQQTPPDKPKAILKIVYTEPGQTEPASYAFQFTSKGDARGEMNVIRDTLSDAMAKAKQTAVTQAANGGQSAAMTIAAAISGGKGSTWEDDEKLISDVRLQQGLLKDNSELQKTFMEARNLKPESLSLTQFTKQFWASRVHLLRAHALAQAQTKGLYNVFSVVKFTGEGNKQLNLTSEHIKAIFEQYPLMRIVYDEVVPKRIKDEREFWSRFFQSQLYSTLRGLKVDRRTEARDAVMDQYLDHPELTGVRPTPPEVHIPKFIDLEGNEENHSQRKGNRPDAENRQSSLEKGPIIRRLNAISEKLMAAVKPSDVDVSAPIGMDESEYEQLRLRDLAAKDEQQRISLNIRDQSHLFSDNRATTEDAEVARIRALNPSKAVQKVSQRLDDAYSRPGNAPVIDMDFEEEDEYMDEDELQKSKAESGSSLANNHILDLIKAHRDQSTEAANLSSNPKTYGGLSEPVYERLVLTHATTLEFLRQFWSAFLSGDSSRTDEIASLSESLNRALDRINAIAADAQAERDDIIKGQLAQADKIFKQTGKRKKVNRAGIGGGETVVKQLLGPCIKALKVAVDKYRVTYEEQMRELQSQQVED</sequence>
<evidence type="ECO:0000256" key="7">
    <source>
        <dbReference type="SAM" id="Coils"/>
    </source>
</evidence>
<dbReference type="AlphaFoldDB" id="A0AAN8ELA1"/>
<dbReference type="SMART" id="SM00751">
    <property type="entry name" value="BSD"/>
    <property type="match status" value="2"/>
</dbReference>
<dbReference type="InterPro" id="IPR011993">
    <property type="entry name" value="PH-like_dom_sf"/>
</dbReference>
<keyword evidence="4" id="KW-0805">Transcription regulation</keyword>
<comment type="subcellular location">
    <subcellularLocation>
        <location evidence="1">Nucleus</location>
    </subcellularLocation>
</comment>
<evidence type="ECO:0000256" key="8">
    <source>
        <dbReference type="SAM" id="MobiDB-lite"/>
    </source>
</evidence>
<evidence type="ECO:0000256" key="4">
    <source>
        <dbReference type="ARBA" id="ARBA00023015"/>
    </source>
</evidence>
<keyword evidence="3" id="KW-0677">Repeat</keyword>
<protein>
    <submittedName>
        <fullName evidence="10">RNA polymerase II transcription factor B subunit 1</fullName>
    </submittedName>
</protein>
<dbReference type="PROSITE" id="PS50858">
    <property type="entry name" value="BSD"/>
    <property type="match status" value="1"/>
</dbReference>
<evidence type="ECO:0000313" key="10">
    <source>
        <dbReference type="EMBL" id="KAK5958394.1"/>
    </source>
</evidence>
<dbReference type="PANTHER" id="PTHR12856">
    <property type="entry name" value="TRANSCRIPTION INITIATION FACTOR IIH-RELATED"/>
    <property type="match status" value="1"/>
</dbReference>
<dbReference type="Proteomes" id="UP001316803">
    <property type="component" value="Unassembled WGS sequence"/>
</dbReference>
<dbReference type="InterPro" id="IPR005607">
    <property type="entry name" value="BSD_dom"/>
</dbReference>
<feature type="coiled-coil region" evidence="7">
    <location>
        <begin position="608"/>
        <end position="635"/>
    </location>
</feature>